<keyword evidence="1" id="KW-0040">ANK repeat</keyword>
<dbReference type="InterPro" id="IPR019734">
    <property type="entry name" value="TPR_rpt"/>
</dbReference>
<evidence type="ECO:0000313" key="3">
    <source>
        <dbReference type="EMBL" id="CAL5097282.1"/>
    </source>
</evidence>
<dbReference type="InterPro" id="IPR011990">
    <property type="entry name" value="TPR-like_helical_dom_sf"/>
</dbReference>
<sequence length="388" mass="42502">MAAPFIYCRSSIDGDNEDALLKAAFDGDLDRIKGIMKRLGVGIGNRAAVFSYTNKHGFGVLHCAAFQGHLEVCKYLVEELGGDPNIPAAATEGMPVDIDFGHGTPLFHAATVGQDKTLKILLDHHANPNFIFSGIGNPLMAALVNRSLKCMKLLIKAGADVNGKGTFTSPLLVATEQGGYTNFIQLLLKAGADPNIPDDLGRLPIELAALNDCTDEVEMLFPLTSPIPDLPNWSVDGVISHAKLKNEKPLDERQSNRRKAILKSQADMAFRRKEYDVASKIYDSLLDRAPDATLYSNRSLCKLLMGDGEGALSDAYQCRRMRPDWAKACYRQAAAHMLLKEYKQAHDALLDAQNLDPGNDERERATEGYGVDESQQRGMTIYLQHVLG</sequence>
<dbReference type="SUPFAM" id="SSF48452">
    <property type="entry name" value="TPR-like"/>
    <property type="match status" value="1"/>
</dbReference>
<dbReference type="InterPro" id="IPR058209">
    <property type="entry name" value="TPR_BSK1_C"/>
</dbReference>
<dbReference type="InterPro" id="IPR036770">
    <property type="entry name" value="Ankyrin_rpt-contain_sf"/>
</dbReference>
<reference evidence="3" key="1">
    <citation type="submission" date="2024-10" db="EMBL/GenBank/DDBJ databases">
        <authorList>
            <person name="Ryan C."/>
        </authorList>
    </citation>
    <scope>NUCLEOTIDE SEQUENCE [LARGE SCALE GENOMIC DNA]</scope>
</reference>
<dbReference type="Pfam" id="PF25575">
    <property type="entry name" value="TPR_BSK1_C"/>
    <property type="match status" value="1"/>
</dbReference>
<evidence type="ECO:0000259" key="2">
    <source>
        <dbReference type="Pfam" id="PF25575"/>
    </source>
</evidence>
<dbReference type="Gene3D" id="1.25.40.10">
    <property type="entry name" value="Tetratricopeptide repeat domain"/>
    <property type="match status" value="1"/>
</dbReference>
<dbReference type="PRINTS" id="PR01415">
    <property type="entry name" value="ANKYRIN"/>
</dbReference>
<dbReference type="SUPFAM" id="SSF48403">
    <property type="entry name" value="Ankyrin repeat"/>
    <property type="match status" value="1"/>
</dbReference>
<feature type="repeat" description="ANK" evidence="1">
    <location>
        <begin position="166"/>
        <end position="199"/>
    </location>
</feature>
<dbReference type="PROSITE" id="PS50297">
    <property type="entry name" value="ANK_REP_REGION"/>
    <property type="match status" value="1"/>
</dbReference>
<evidence type="ECO:0000313" key="4">
    <source>
        <dbReference type="Proteomes" id="UP001497457"/>
    </source>
</evidence>
<dbReference type="SMART" id="SM00028">
    <property type="entry name" value="TPR"/>
    <property type="match status" value="2"/>
</dbReference>
<dbReference type="Pfam" id="PF00023">
    <property type="entry name" value="Ank"/>
    <property type="match status" value="2"/>
</dbReference>
<dbReference type="InterPro" id="IPR002110">
    <property type="entry name" value="Ankyrin_rpt"/>
</dbReference>
<dbReference type="PANTHER" id="PTHR46224">
    <property type="entry name" value="ANKYRIN REPEAT FAMILY PROTEIN"/>
    <property type="match status" value="1"/>
</dbReference>
<evidence type="ECO:0000256" key="1">
    <source>
        <dbReference type="PROSITE-ProRule" id="PRU00023"/>
    </source>
</evidence>
<accession>A0ABC9GLZ0</accession>
<keyword evidence="4" id="KW-1185">Reference proteome</keyword>
<dbReference type="PANTHER" id="PTHR46224:SF10">
    <property type="entry name" value="OS01G0189100 PROTEIN"/>
    <property type="match status" value="1"/>
</dbReference>
<feature type="domain" description="Serine/threonine-protein kinase BSK1-like TPR repeats" evidence="2">
    <location>
        <begin position="260"/>
        <end position="333"/>
    </location>
</feature>
<proteinExistence type="predicted"/>
<dbReference type="Pfam" id="PF12796">
    <property type="entry name" value="Ank_2"/>
    <property type="match status" value="1"/>
</dbReference>
<dbReference type="SMART" id="SM00248">
    <property type="entry name" value="ANK"/>
    <property type="match status" value="4"/>
</dbReference>
<dbReference type="EMBL" id="OZ075119">
    <property type="protein sequence ID" value="CAL5097282.1"/>
    <property type="molecule type" value="Genomic_DNA"/>
</dbReference>
<organism evidence="3 4">
    <name type="scientific">Urochloa decumbens</name>
    <dbReference type="NCBI Taxonomy" id="240449"/>
    <lineage>
        <taxon>Eukaryota</taxon>
        <taxon>Viridiplantae</taxon>
        <taxon>Streptophyta</taxon>
        <taxon>Embryophyta</taxon>
        <taxon>Tracheophyta</taxon>
        <taxon>Spermatophyta</taxon>
        <taxon>Magnoliopsida</taxon>
        <taxon>Liliopsida</taxon>
        <taxon>Poales</taxon>
        <taxon>Poaceae</taxon>
        <taxon>PACMAD clade</taxon>
        <taxon>Panicoideae</taxon>
        <taxon>Panicodae</taxon>
        <taxon>Paniceae</taxon>
        <taxon>Melinidinae</taxon>
        <taxon>Urochloa</taxon>
    </lineage>
</organism>
<dbReference type="Proteomes" id="UP001497457">
    <property type="component" value="Chromosome 9rd"/>
</dbReference>
<dbReference type="InterPro" id="IPR051616">
    <property type="entry name" value="Cul2-RING_E3_ligase_SR"/>
</dbReference>
<dbReference type="Gene3D" id="1.25.40.20">
    <property type="entry name" value="Ankyrin repeat-containing domain"/>
    <property type="match status" value="2"/>
</dbReference>
<gene>
    <name evidence="3" type="ORF">URODEC1_LOCUS117566</name>
</gene>
<dbReference type="AlphaFoldDB" id="A0ABC9GLZ0"/>
<name>A0ABC9GLZ0_9POAL</name>
<dbReference type="PROSITE" id="PS50088">
    <property type="entry name" value="ANK_REPEAT"/>
    <property type="match status" value="1"/>
</dbReference>
<protein>
    <recommendedName>
        <fullName evidence="2">Serine/threonine-protein kinase BSK1-like TPR repeats domain-containing protein</fullName>
    </recommendedName>
</protein>